<gene>
    <name evidence="2" type="ORF">ESB00_12740</name>
</gene>
<feature type="chain" id="PRO_5020835747" evidence="1">
    <location>
        <begin position="20"/>
        <end position="228"/>
    </location>
</feature>
<dbReference type="AlphaFoldDB" id="A0A4Q1CC52"/>
<accession>A0A4Q1CC52</accession>
<feature type="signal peptide" evidence="1">
    <location>
        <begin position="1"/>
        <end position="19"/>
    </location>
</feature>
<name>A0A4Q1CC52_9BACT</name>
<protein>
    <submittedName>
        <fullName evidence="2">VPDSG-CTERM sorting domain-containing protein</fullName>
    </submittedName>
</protein>
<keyword evidence="1" id="KW-0732">Signal</keyword>
<evidence type="ECO:0000313" key="2">
    <source>
        <dbReference type="EMBL" id="RXK56695.1"/>
    </source>
</evidence>
<dbReference type="NCBIfam" id="TIGR03778">
    <property type="entry name" value="VPDSG_CTERM"/>
    <property type="match status" value="1"/>
</dbReference>
<dbReference type="InterPro" id="IPR022288">
    <property type="entry name" value="VPDSG_CTERM"/>
</dbReference>
<organism evidence="2 3">
    <name type="scientific">Oleiharenicola lentus</name>
    <dbReference type="NCBI Taxonomy" id="2508720"/>
    <lineage>
        <taxon>Bacteria</taxon>
        <taxon>Pseudomonadati</taxon>
        <taxon>Verrucomicrobiota</taxon>
        <taxon>Opitutia</taxon>
        <taxon>Opitutales</taxon>
        <taxon>Opitutaceae</taxon>
        <taxon>Oleiharenicola</taxon>
    </lineage>
</organism>
<comment type="caution">
    <text evidence="2">The sequence shown here is derived from an EMBL/GenBank/DDBJ whole genome shotgun (WGS) entry which is preliminary data.</text>
</comment>
<proteinExistence type="predicted"/>
<dbReference type="Proteomes" id="UP000290218">
    <property type="component" value="Unassembled WGS sequence"/>
</dbReference>
<keyword evidence="3" id="KW-1185">Reference proteome</keyword>
<dbReference type="EMBL" id="SDHX01000001">
    <property type="protein sequence ID" value="RXK56695.1"/>
    <property type="molecule type" value="Genomic_DNA"/>
</dbReference>
<sequence length="228" mass="23836">MKLRSIASMLALAAVSASATPIGSTVTAISVLTPGSTVSNTDSWSGTPQQISAFAYNSSGQSSLWSFVDSYNWAANGNSGTIMMQANWVLANGDVNYAAAEGSKWQYTFTADDTGFFELNYSLTPWGADTFGLNGIYLGGDLGNGYFSNGDSGQYIANVIAGNTYTVNLSMNVNLSNSEVGLFGYDASMVGLFNFNLTGASSVPDTACTLSLLTLAFAALASLRRKLA</sequence>
<dbReference type="RefSeq" id="WP_129048061.1">
    <property type="nucleotide sequence ID" value="NZ_SDHX01000001.1"/>
</dbReference>
<reference evidence="2 3" key="1">
    <citation type="submission" date="2019-01" db="EMBL/GenBank/DDBJ databases">
        <title>Lacunisphaera sp. strain TWA-58.</title>
        <authorList>
            <person name="Chen W.-M."/>
        </authorList>
    </citation>
    <scope>NUCLEOTIDE SEQUENCE [LARGE SCALE GENOMIC DNA]</scope>
    <source>
        <strain evidence="2 3">TWA-58</strain>
    </source>
</reference>
<evidence type="ECO:0000313" key="3">
    <source>
        <dbReference type="Proteomes" id="UP000290218"/>
    </source>
</evidence>
<evidence type="ECO:0000256" key="1">
    <source>
        <dbReference type="SAM" id="SignalP"/>
    </source>
</evidence>